<keyword evidence="1" id="KW-0001">2Fe-2S</keyword>
<gene>
    <name evidence="7" type="ORF">I7I52_06232</name>
</gene>
<dbReference type="PROSITE" id="PS51296">
    <property type="entry name" value="RIESKE"/>
    <property type="match status" value="1"/>
</dbReference>
<evidence type="ECO:0000256" key="2">
    <source>
        <dbReference type="ARBA" id="ARBA00022723"/>
    </source>
</evidence>
<dbReference type="GO" id="GO:0046872">
    <property type="term" value="F:metal ion binding"/>
    <property type="evidence" value="ECO:0007669"/>
    <property type="project" value="UniProtKB-KW"/>
</dbReference>
<evidence type="ECO:0000256" key="1">
    <source>
        <dbReference type="ARBA" id="ARBA00022714"/>
    </source>
</evidence>
<evidence type="ECO:0000256" key="5">
    <source>
        <dbReference type="SAM" id="MobiDB-lite"/>
    </source>
</evidence>
<dbReference type="Pfam" id="PF04305">
    <property type="entry name" value="DUF455"/>
    <property type="match status" value="1"/>
</dbReference>
<dbReference type="InterPro" id="IPR036922">
    <property type="entry name" value="Rieske_2Fe-2S_sf"/>
</dbReference>
<organism evidence="7 8">
    <name type="scientific">Ajellomyces capsulatus</name>
    <name type="common">Darling's disease fungus</name>
    <name type="synonym">Histoplasma capsulatum</name>
    <dbReference type="NCBI Taxonomy" id="5037"/>
    <lineage>
        <taxon>Eukaryota</taxon>
        <taxon>Fungi</taxon>
        <taxon>Dikarya</taxon>
        <taxon>Ascomycota</taxon>
        <taxon>Pezizomycotina</taxon>
        <taxon>Eurotiomycetes</taxon>
        <taxon>Eurotiomycetidae</taxon>
        <taxon>Onygenales</taxon>
        <taxon>Ajellomycetaceae</taxon>
        <taxon>Histoplasma</taxon>
    </lineage>
</organism>
<keyword evidence="4" id="KW-0411">Iron-sulfur</keyword>
<dbReference type="EMBL" id="JAEVHI010000003">
    <property type="protein sequence ID" value="KAG5295825.1"/>
    <property type="molecule type" value="Genomic_DNA"/>
</dbReference>
<dbReference type="InterPro" id="IPR009078">
    <property type="entry name" value="Ferritin-like_SF"/>
</dbReference>
<feature type="region of interest" description="Disordered" evidence="5">
    <location>
        <begin position="245"/>
        <end position="280"/>
    </location>
</feature>
<feature type="compositionally biased region" description="Basic residues" evidence="5">
    <location>
        <begin position="154"/>
        <end position="164"/>
    </location>
</feature>
<dbReference type="SUPFAM" id="SSF47240">
    <property type="entry name" value="Ferritin-like"/>
    <property type="match status" value="1"/>
</dbReference>
<name>A0A8H7YNW7_AJECA</name>
<keyword evidence="2" id="KW-0479">Metal-binding</keyword>
<dbReference type="SUPFAM" id="SSF50022">
    <property type="entry name" value="ISP domain"/>
    <property type="match status" value="1"/>
</dbReference>
<feature type="compositionally biased region" description="Acidic residues" evidence="5">
    <location>
        <begin position="183"/>
        <end position="193"/>
    </location>
</feature>
<dbReference type="PANTHER" id="PTHR42782:SF2">
    <property type="entry name" value="3-OXOACYL-[ACYL-CARRIER-PROTEIN] SYNTHASE-LIKE PROTEIN"/>
    <property type="match status" value="1"/>
</dbReference>
<feature type="region of interest" description="Disordered" evidence="5">
    <location>
        <begin position="153"/>
        <end position="193"/>
    </location>
</feature>
<protein>
    <submittedName>
        <fullName evidence="7">Rieske domain-containing protein</fullName>
    </submittedName>
</protein>
<dbReference type="OrthoDB" id="426882at2759"/>
<dbReference type="InterPro" id="IPR007402">
    <property type="entry name" value="DUF455"/>
</dbReference>
<dbReference type="Pfam" id="PF22543">
    <property type="entry name" value="Rieske_4"/>
    <property type="match status" value="1"/>
</dbReference>
<keyword evidence="3" id="KW-0408">Iron</keyword>
<dbReference type="InterPro" id="IPR017941">
    <property type="entry name" value="Rieske_2Fe-2S"/>
</dbReference>
<evidence type="ECO:0000256" key="3">
    <source>
        <dbReference type="ARBA" id="ARBA00023004"/>
    </source>
</evidence>
<feature type="domain" description="Rieske" evidence="6">
    <location>
        <begin position="23"/>
        <end position="125"/>
    </location>
</feature>
<dbReference type="GO" id="GO:0051537">
    <property type="term" value="F:2 iron, 2 sulfur cluster binding"/>
    <property type="evidence" value="ECO:0007669"/>
    <property type="project" value="UniProtKB-KW"/>
</dbReference>
<proteinExistence type="predicted"/>
<dbReference type="CDD" id="cd00657">
    <property type="entry name" value="Ferritin_like"/>
    <property type="match status" value="1"/>
</dbReference>
<dbReference type="VEuPathDB" id="FungiDB:I7I52_06232"/>
<sequence>MSIALHTRMSIRLGSLLDFAQARYVIHLSDGKRLVLFRLPSIEPSSTSVPRTNETQDGWSYYAMEAECPHAGGPMEESHVDIEDSAYVVSCPWHAYDFNVETGESSVGIKTCTFPIDIKDQVVYLQYNVKDGGVGDVVLSKVEPVSEKVMLKNREKRVKRKKKQPASPVSTSTNDVISHTTSEDMEEEEGEGEGLDAYSIPRYLDEHATFCDWAVHILNTANPEHKIELTTHFFSLFAQKETSPTSMALGRGTVTPPDQPPRPESLSEVNPWEAPKPGRGGNLKSRITMLHALANIELWAIDLAIDICVRFSTFRTNTESKRELPRTFFHDFLKVAADEAKHFSLLRTRLEQLGSRFGALPVHHGLWLSATETAHDIRARISIIALVHEARGLDVNPMTIQKFRNAGDMESVATLEIIHNDEITHVTTGHRWLTWICEQEGADAVQVFRENVKKHFKGALKGPFNEEDRAKAGMDRRWYGERDNSGSPTVAVMAS</sequence>
<evidence type="ECO:0000259" key="6">
    <source>
        <dbReference type="PROSITE" id="PS51296"/>
    </source>
</evidence>
<dbReference type="Gene3D" id="2.102.10.10">
    <property type="entry name" value="Rieske [2Fe-2S] iron-sulphur domain"/>
    <property type="match status" value="1"/>
</dbReference>
<dbReference type="InterPro" id="IPR054716">
    <property type="entry name" value="Sol_Rieske_ferrdox_dom"/>
</dbReference>
<evidence type="ECO:0000313" key="8">
    <source>
        <dbReference type="Proteomes" id="UP000670092"/>
    </source>
</evidence>
<dbReference type="Proteomes" id="UP000670092">
    <property type="component" value="Unassembled WGS sequence"/>
</dbReference>
<dbReference type="PANTHER" id="PTHR42782">
    <property type="entry name" value="SI:CH73-314G15.3"/>
    <property type="match status" value="1"/>
</dbReference>
<feature type="compositionally biased region" description="Polar residues" evidence="5">
    <location>
        <begin position="167"/>
        <end position="180"/>
    </location>
</feature>
<accession>A0A8H7YNW7</accession>
<comment type="caution">
    <text evidence="7">The sequence shown here is derived from an EMBL/GenBank/DDBJ whole genome shotgun (WGS) entry which is preliminary data.</text>
</comment>
<dbReference type="CDD" id="cd03467">
    <property type="entry name" value="Rieske"/>
    <property type="match status" value="1"/>
</dbReference>
<reference evidence="7 8" key="1">
    <citation type="submission" date="2021-01" db="EMBL/GenBank/DDBJ databases">
        <title>Chromosome-level genome assembly of a human fungal pathogen reveals clustering of transcriptionally co-regulated genes.</title>
        <authorList>
            <person name="Voorhies M."/>
            <person name="Cohen S."/>
            <person name="Shea T.P."/>
            <person name="Petrus S."/>
            <person name="Munoz J.F."/>
            <person name="Poplawski S."/>
            <person name="Goldman W.E."/>
            <person name="Michael T."/>
            <person name="Cuomo C.A."/>
            <person name="Sil A."/>
            <person name="Beyhan S."/>
        </authorList>
    </citation>
    <scope>NUCLEOTIDE SEQUENCE [LARGE SCALE GENOMIC DNA]</scope>
    <source>
        <strain evidence="7 8">G184AR</strain>
    </source>
</reference>
<evidence type="ECO:0000313" key="7">
    <source>
        <dbReference type="EMBL" id="KAG5295825.1"/>
    </source>
</evidence>
<dbReference type="AlphaFoldDB" id="A0A8H7YNW7"/>
<evidence type="ECO:0000256" key="4">
    <source>
        <dbReference type="ARBA" id="ARBA00023014"/>
    </source>
</evidence>